<protein>
    <submittedName>
        <fullName evidence="2">Glycosyltransferase, group 2 family protein</fullName>
        <ecNumber evidence="2">2.4.-.-</ecNumber>
    </submittedName>
</protein>
<dbReference type="AlphaFoldDB" id="M3H3C2"/>
<reference evidence="2 3" key="1">
    <citation type="submission" date="2013-01" db="EMBL/GenBank/DDBJ databases">
        <authorList>
            <person name="Harkins D.M."/>
            <person name="Durkin A.S."/>
            <person name="Brinkac L.M."/>
            <person name="Haft D.H."/>
            <person name="Selengut J.D."/>
            <person name="Sanka R."/>
            <person name="DePew J."/>
            <person name="Purushe J."/>
            <person name="Tulsiani S.M."/>
            <person name="Graham G.C."/>
            <person name="Burns M.-A."/>
            <person name="Dohnt M.F."/>
            <person name="Smythe L.D."/>
            <person name="McKay D.B."/>
            <person name="Craig S.B."/>
            <person name="Vinetz J.M."/>
            <person name="Sutton G.G."/>
            <person name="Nierman W.C."/>
            <person name="Fouts D.E."/>
        </authorList>
    </citation>
    <scope>NUCLEOTIDE SEQUENCE [LARGE SCALE GENOMIC DNA]</scope>
    <source>
        <strain evidence="2 3">LT2116</strain>
    </source>
</reference>
<keyword evidence="2" id="KW-0328">Glycosyltransferase</keyword>
<proteinExistence type="predicted"/>
<sequence length="282" mass="33455">MDFGITISIVLYKPNLFIFKESFFSLLNSVTYQISHTSRTIRYKIDVLDNSPLWGEEVKAILDDFAKDSSLKNHVEFQYIHFPENPGYGAANNRSILKSDTKFHLVLNPDIKMIPETLKLCVRYLSEHPECDAVVPSVWDWENDQNGERKMQFLIKSYPTVFVLFLRSFAPSIFRKLFRKYLDRYDLKEKDWERVQEFVPLISGCFIFARTESLQRIGGFDERFFLYFEDFDLSMRLNRKDYFPKIQIFHKGGNSSKKGFLHIRLFIASACRFFMKFGWKII</sequence>
<name>M3H3C2_9LEPT</name>
<dbReference type="Gene3D" id="3.90.550.10">
    <property type="entry name" value="Spore Coat Polysaccharide Biosynthesis Protein SpsA, Chain A"/>
    <property type="match status" value="1"/>
</dbReference>
<keyword evidence="2" id="KW-0808">Transferase</keyword>
<evidence type="ECO:0000259" key="1">
    <source>
        <dbReference type="Pfam" id="PF00535"/>
    </source>
</evidence>
<dbReference type="SUPFAM" id="SSF53448">
    <property type="entry name" value="Nucleotide-diphospho-sugar transferases"/>
    <property type="match status" value="1"/>
</dbReference>
<evidence type="ECO:0000313" key="3">
    <source>
        <dbReference type="Proteomes" id="UP000011770"/>
    </source>
</evidence>
<dbReference type="PANTHER" id="PTHR43179:SF10">
    <property type="entry name" value="GLYCOSYL TRANSFERASE"/>
    <property type="match status" value="1"/>
</dbReference>
<dbReference type="Pfam" id="PF00535">
    <property type="entry name" value="Glycos_transf_2"/>
    <property type="match status" value="1"/>
</dbReference>
<organism evidence="2 3">
    <name type="scientific">Leptospira weilii serovar Topaz str. LT2116</name>
    <dbReference type="NCBI Taxonomy" id="1088540"/>
    <lineage>
        <taxon>Bacteria</taxon>
        <taxon>Pseudomonadati</taxon>
        <taxon>Spirochaetota</taxon>
        <taxon>Spirochaetia</taxon>
        <taxon>Leptospirales</taxon>
        <taxon>Leptospiraceae</taxon>
        <taxon>Leptospira</taxon>
    </lineage>
</organism>
<evidence type="ECO:0000313" key="2">
    <source>
        <dbReference type="EMBL" id="EMF83270.1"/>
    </source>
</evidence>
<dbReference type="EMBL" id="AHOR02000014">
    <property type="protein sequence ID" value="EMF83270.1"/>
    <property type="molecule type" value="Genomic_DNA"/>
</dbReference>
<feature type="domain" description="Glycosyltransferase 2-like" evidence="1">
    <location>
        <begin position="56"/>
        <end position="160"/>
    </location>
</feature>
<dbReference type="InterPro" id="IPR029044">
    <property type="entry name" value="Nucleotide-diphossugar_trans"/>
</dbReference>
<comment type="caution">
    <text evidence="2">The sequence shown here is derived from an EMBL/GenBank/DDBJ whole genome shotgun (WGS) entry which is preliminary data.</text>
</comment>
<dbReference type="PANTHER" id="PTHR43179">
    <property type="entry name" value="RHAMNOSYLTRANSFERASE WBBL"/>
    <property type="match status" value="1"/>
</dbReference>
<gene>
    <name evidence="2" type="ORF">LEP1GSC188_4569</name>
</gene>
<dbReference type="EC" id="2.4.-.-" evidence="2"/>
<accession>M3H3C2</accession>
<dbReference type="InterPro" id="IPR001173">
    <property type="entry name" value="Glyco_trans_2-like"/>
</dbReference>
<dbReference type="GO" id="GO:0016757">
    <property type="term" value="F:glycosyltransferase activity"/>
    <property type="evidence" value="ECO:0007669"/>
    <property type="project" value="UniProtKB-KW"/>
</dbReference>
<dbReference type="Proteomes" id="UP000011770">
    <property type="component" value="Unassembled WGS sequence"/>
</dbReference>